<dbReference type="PROSITE" id="PS01058">
    <property type="entry name" value="SAICAR_SYNTHETASE_2"/>
    <property type="match status" value="1"/>
</dbReference>
<dbReference type="GO" id="GO:0005524">
    <property type="term" value="F:ATP binding"/>
    <property type="evidence" value="ECO:0007669"/>
    <property type="project" value="UniProtKB-KW"/>
</dbReference>
<keyword evidence="3 8" id="KW-0436">Ligase</keyword>
<dbReference type="NCBIfam" id="NF010568">
    <property type="entry name" value="PRK13961.1"/>
    <property type="match status" value="1"/>
</dbReference>
<dbReference type="InterPro" id="IPR018236">
    <property type="entry name" value="SAICAR_synthetase_CS"/>
</dbReference>
<gene>
    <name evidence="8" type="primary">purC</name>
    <name evidence="10" type="ORF">CL55_00017960</name>
</gene>
<evidence type="ECO:0000313" key="10">
    <source>
        <dbReference type="EMBL" id="AKD26129.1"/>
    </source>
</evidence>
<evidence type="ECO:0000313" key="11">
    <source>
        <dbReference type="Proteomes" id="UP000061135"/>
    </source>
</evidence>
<dbReference type="SUPFAM" id="SSF56104">
    <property type="entry name" value="SAICAR synthase-like"/>
    <property type="match status" value="1"/>
</dbReference>
<dbReference type="GO" id="GO:0006189">
    <property type="term" value="P:'de novo' IMP biosynthetic process"/>
    <property type="evidence" value="ECO:0007669"/>
    <property type="project" value="UniProtKB-UniRule"/>
</dbReference>
<dbReference type="HOGENOM" id="CLU_045637_0_0_4"/>
<evidence type="ECO:0000256" key="2">
    <source>
        <dbReference type="ARBA" id="ARBA00010190"/>
    </source>
</evidence>
<dbReference type="KEGG" id="pdq:CL55_00017960"/>
<reference evidence="10 11" key="1">
    <citation type="submission" date="2014-03" db="EMBL/GenBank/DDBJ databases">
        <title>Genome of Polynucleobacter strain MWH-MoK4.</title>
        <authorList>
            <person name="Hahn M.W."/>
        </authorList>
    </citation>
    <scope>NUCLEOTIDE SEQUENCE [LARGE SCALE GENOMIC DNA]</scope>
    <source>
        <strain evidence="10 11">MWH-MoK4</strain>
    </source>
</reference>
<evidence type="ECO:0000256" key="8">
    <source>
        <dbReference type="HAMAP-Rule" id="MF_00137"/>
    </source>
</evidence>
<dbReference type="CDD" id="cd01414">
    <property type="entry name" value="SAICAR_synt_Sc"/>
    <property type="match status" value="1"/>
</dbReference>
<dbReference type="PROSITE" id="PS01057">
    <property type="entry name" value="SAICAR_SYNTHETASE_1"/>
    <property type="match status" value="1"/>
</dbReference>
<sequence>MPALYATSIKSLPLFSKGKVRDVYALGDDKLLMVTTDRLSAFDVVMGQPIPEKGIVLNQMANFWFEKLAKVIPNHLTGIDPESVVTVDELDQVKGRAVVAKRLKPILVEAVVRGYLAGSGWKDYQETGKVCGITLPPGLENAQKLPEPIFTPAAKAEMGEHDENISFDKVIEMIGEKLANQIREVSIRLYKEASEFAATRGIIIADTKFEFGLDDAGQLVLMDEILTADSSRFWPAETYYVGANPPSYDKQFVRDWLETAMVDGKPWPKTAPAPALPVDVIDKTAQKYREALTRLTKV</sequence>
<keyword evidence="4 8" id="KW-0547">Nucleotide-binding</keyword>
<feature type="domain" description="SAICAR synthetase/ADE2 N-terminal" evidence="9">
    <location>
        <begin position="15"/>
        <end position="260"/>
    </location>
</feature>
<protein>
    <recommendedName>
        <fullName evidence="8">Phosphoribosylaminoimidazole-succinocarboxamide synthase</fullName>
        <ecNumber evidence="8">6.3.2.6</ecNumber>
    </recommendedName>
    <alternativeName>
        <fullName evidence="8">SAICAR synthetase</fullName>
    </alternativeName>
</protein>
<dbReference type="Gene3D" id="3.30.200.20">
    <property type="entry name" value="Phosphorylase Kinase, domain 1"/>
    <property type="match status" value="1"/>
</dbReference>
<evidence type="ECO:0000259" key="9">
    <source>
        <dbReference type="Pfam" id="PF01259"/>
    </source>
</evidence>
<evidence type="ECO:0000256" key="4">
    <source>
        <dbReference type="ARBA" id="ARBA00022741"/>
    </source>
</evidence>
<evidence type="ECO:0000256" key="3">
    <source>
        <dbReference type="ARBA" id="ARBA00022598"/>
    </source>
</evidence>
<proteinExistence type="inferred from homology"/>
<dbReference type="NCBIfam" id="TIGR00081">
    <property type="entry name" value="purC"/>
    <property type="match status" value="1"/>
</dbReference>
<dbReference type="PATRIC" id="fig|576611.7.peg.1823"/>
<dbReference type="HAMAP" id="MF_00137">
    <property type="entry name" value="SAICAR_synth"/>
    <property type="match status" value="1"/>
</dbReference>
<dbReference type="InterPro" id="IPR028923">
    <property type="entry name" value="SAICAR_synt/ADE2_N"/>
</dbReference>
<dbReference type="AlphaFoldDB" id="A0A0E3V1F8"/>
<comment type="pathway">
    <text evidence="1 8">Purine metabolism; IMP biosynthesis via de novo pathway; 5-amino-1-(5-phospho-D-ribosyl)imidazole-4-carboxamide from 5-amino-1-(5-phospho-D-ribosyl)imidazole-4-carboxylate: step 1/2.</text>
</comment>
<dbReference type="PANTHER" id="PTHR43700">
    <property type="entry name" value="PHOSPHORIBOSYLAMINOIMIDAZOLE-SUCCINOCARBOXAMIDE SYNTHASE"/>
    <property type="match status" value="1"/>
</dbReference>
<dbReference type="FunFam" id="3.30.470.20:FF:000015">
    <property type="entry name" value="Phosphoribosylaminoimidazole-succinocarboxamide synthase"/>
    <property type="match status" value="1"/>
</dbReference>
<keyword evidence="6 8" id="KW-0067">ATP-binding</keyword>
<dbReference type="EMBL" id="CP007501">
    <property type="protein sequence ID" value="AKD26129.1"/>
    <property type="molecule type" value="Genomic_DNA"/>
</dbReference>
<keyword evidence="11" id="KW-1185">Reference proteome</keyword>
<dbReference type="Proteomes" id="UP000061135">
    <property type="component" value="Chromosome"/>
</dbReference>
<comment type="similarity">
    <text evidence="2 8">Belongs to the SAICAR synthetase family.</text>
</comment>
<evidence type="ECO:0000256" key="1">
    <source>
        <dbReference type="ARBA" id="ARBA00004672"/>
    </source>
</evidence>
<dbReference type="OrthoDB" id="9801549at2"/>
<dbReference type="RefSeq" id="WP_046330791.1">
    <property type="nucleotide sequence ID" value="NZ_CP007501.1"/>
</dbReference>
<dbReference type="Gene3D" id="3.30.470.20">
    <property type="entry name" value="ATP-grasp fold, B domain"/>
    <property type="match status" value="1"/>
</dbReference>
<comment type="catalytic activity">
    <reaction evidence="7 8">
        <text>5-amino-1-(5-phospho-D-ribosyl)imidazole-4-carboxylate + L-aspartate + ATP = (2S)-2-[5-amino-1-(5-phospho-beta-D-ribosyl)imidazole-4-carboxamido]succinate + ADP + phosphate + 2 H(+)</text>
        <dbReference type="Rhea" id="RHEA:22628"/>
        <dbReference type="ChEBI" id="CHEBI:15378"/>
        <dbReference type="ChEBI" id="CHEBI:29991"/>
        <dbReference type="ChEBI" id="CHEBI:30616"/>
        <dbReference type="ChEBI" id="CHEBI:43474"/>
        <dbReference type="ChEBI" id="CHEBI:58443"/>
        <dbReference type="ChEBI" id="CHEBI:77657"/>
        <dbReference type="ChEBI" id="CHEBI:456216"/>
        <dbReference type="EC" id="6.3.2.6"/>
    </reaction>
</comment>
<evidence type="ECO:0000256" key="7">
    <source>
        <dbReference type="ARBA" id="ARBA00048475"/>
    </source>
</evidence>
<dbReference type="STRING" id="1835254.CL55_00017960"/>
<name>A0A0E3V1F8_9BURK</name>
<dbReference type="Pfam" id="PF01259">
    <property type="entry name" value="SAICAR_synt"/>
    <property type="match status" value="1"/>
</dbReference>
<organism evidence="10 11">
    <name type="scientific">Polynucleobacter duraquae</name>
    <dbReference type="NCBI Taxonomy" id="1835254"/>
    <lineage>
        <taxon>Bacteria</taxon>
        <taxon>Pseudomonadati</taxon>
        <taxon>Pseudomonadota</taxon>
        <taxon>Betaproteobacteria</taxon>
        <taxon>Burkholderiales</taxon>
        <taxon>Burkholderiaceae</taxon>
        <taxon>Polynucleobacter</taxon>
    </lineage>
</organism>
<dbReference type="GO" id="GO:0005737">
    <property type="term" value="C:cytoplasm"/>
    <property type="evidence" value="ECO:0007669"/>
    <property type="project" value="TreeGrafter"/>
</dbReference>
<dbReference type="PANTHER" id="PTHR43700:SF1">
    <property type="entry name" value="PHOSPHORIBOSYLAMINOIMIDAZOLE-SUCCINOCARBOXAMIDE SYNTHASE"/>
    <property type="match status" value="1"/>
</dbReference>
<evidence type="ECO:0000256" key="6">
    <source>
        <dbReference type="ARBA" id="ARBA00022840"/>
    </source>
</evidence>
<accession>A0A0E3V1F8</accession>
<keyword evidence="5 8" id="KW-0658">Purine biosynthesis</keyword>
<dbReference type="InterPro" id="IPR001636">
    <property type="entry name" value="SAICAR_synth"/>
</dbReference>
<dbReference type="GO" id="GO:0004639">
    <property type="term" value="F:phosphoribosylaminoimidazolesuccinocarboxamide synthase activity"/>
    <property type="evidence" value="ECO:0007669"/>
    <property type="project" value="UniProtKB-UniRule"/>
</dbReference>
<dbReference type="EC" id="6.3.2.6" evidence="8"/>
<dbReference type="UniPathway" id="UPA00074">
    <property type="reaction ID" value="UER00131"/>
</dbReference>
<evidence type="ECO:0000256" key="5">
    <source>
        <dbReference type="ARBA" id="ARBA00022755"/>
    </source>
</evidence>